<dbReference type="Proteomes" id="UP000321393">
    <property type="component" value="Unassembled WGS sequence"/>
</dbReference>
<dbReference type="AlphaFoldDB" id="A0A5A7UG34"/>
<feature type="compositionally biased region" description="Basic and acidic residues" evidence="1">
    <location>
        <begin position="61"/>
        <end position="82"/>
    </location>
</feature>
<evidence type="ECO:0000256" key="1">
    <source>
        <dbReference type="SAM" id="MobiDB-lite"/>
    </source>
</evidence>
<comment type="caution">
    <text evidence="2">The sequence shown here is derived from an EMBL/GenBank/DDBJ whole genome shotgun (WGS) entry which is preliminary data.</text>
</comment>
<evidence type="ECO:0000313" key="2">
    <source>
        <dbReference type="EMBL" id="KAA0053447.1"/>
    </source>
</evidence>
<proteinExistence type="predicted"/>
<accession>A0A5A7UG34</accession>
<sequence length="127" mass="15364">MTHKVEGSSSSQRVELEAWNPFIVNGKKIPMTKENMKIVLRLLLEEKLRREIVGMVRKERMDKEEKERKLRREEEDKKRIEEEVNEEEVKEEIREIDVSSLIVEIEFARWPRNPKEDRESSNWDSQN</sequence>
<feature type="region of interest" description="Disordered" evidence="1">
    <location>
        <begin position="61"/>
        <end position="84"/>
    </location>
</feature>
<protein>
    <submittedName>
        <fullName evidence="2">Uncharacterized protein</fullName>
    </submittedName>
</protein>
<dbReference type="EMBL" id="SSTE01009449">
    <property type="protein sequence ID" value="KAA0053447.1"/>
    <property type="molecule type" value="Genomic_DNA"/>
</dbReference>
<evidence type="ECO:0000313" key="3">
    <source>
        <dbReference type="Proteomes" id="UP000321393"/>
    </source>
</evidence>
<organism evidence="2 3">
    <name type="scientific">Cucumis melo var. makuwa</name>
    <name type="common">Oriental melon</name>
    <dbReference type="NCBI Taxonomy" id="1194695"/>
    <lineage>
        <taxon>Eukaryota</taxon>
        <taxon>Viridiplantae</taxon>
        <taxon>Streptophyta</taxon>
        <taxon>Embryophyta</taxon>
        <taxon>Tracheophyta</taxon>
        <taxon>Spermatophyta</taxon>
        <taxon>Magnoliopsida</taxon>
        <taxon>eudicotyledons</taxon>
        <taxon>Gunneridae</taxon>
        <taxon>Pentapetalae</taxon>
        <taxon>rosids</taxon>
        <taxon>fabids</taxon>
        <taxon>Cucurbitales</taxon>
        <taxon>Cucurbitaceae</taxon>
        <taxon>Benincaseae</taxon>
        <taxon>Cucumis</taxon>
    </lineage>
</organism>
<reference evidence="2 3" key="1">
    <citation type="submission" date="2019-08" db="EMBL/GenBank/DDBJ databases">
        <title>Draft genome sequences of two oriental melons (Cucumis melo L. var makuwa).</title>
        <authorList>
            <person name="Kwon S.-Y."/>
        </authorList>
    </citation>
    <scope>NUCLEOTIDE SEQUENCE [LARGE SCALE GENOMIC DNA]</scope>
    <source>
        <strain evidence="3">cv. SW 3</strain>
        <tissue evidence="2">Leaf</tissue>
    </source>
</reference>
<name>A0A5A7UG34_CUCMM</name>
<gene>
    <name evidence="2" type="ORF">E6C27_scaffold428G001240</name>
</gene>